<dbReference type="InterPro" id="IPR051775">
    <property type="entry name" value="Homeobox_domain"/>
</dbReference>
<dbReference type="PROSITE" id="PS00027">
    <property type="entry name" value="HOMEOBOX_1"/>
    <property type="match status" value="1"/>
</dbReference>
<dbReference type="InterPro" id="IPR001356">
    <property type="entry name" value="HD"/>
</dbReference>
<keyword evidence="10" id="KW-1185">Reference proteome</keyword>
<feature type="region of interest" description="Disordered" evidence="7">
    <location>
        <begin position="1341"/>
        <end position="1399"/>
    </location>
</feature>
<dbReference type="PANTHER" id="PTHR24323">
    <property type="entry name" value="CEH-10 HOMEODOMAIN-CONTAINING HOMOLOG"/>
    <property type="match status" value="1"/>
</dbReference>
<feature type="compositionally biased region" description="Polar residues" evidence="7">
    <location>
        <begin position="517"/>
        <end position="561"/>
    </location>
</feature>
<comment type="caution">
    <text evidence="9">The sequence shown here is derived from an EMBL/GenBank/DDBJ whole genome shotgun (WGS) entry which is preliminary data.</text>
</comment>
<dbReference type="InterPro" id="IPR017970">
    <property type="entry name" value="Homeobox_CS"/>
</dbReference>
<dbReference type="CDD" id="cd00086">
    <property type="entry name" value="homeodomain"/>
    <property type="match status" value="1"/>
</dbReference>
<feature type="compositionally biased region" description="Low complexity" evidence="7">
    <location>
        <begin position="1550"/>
        <end position="1566"/>
    </location>
</feature>
<dbReference type="SUPFAM" id="SSF46689">
    <property type="entry name" value="Homeodomain-like"/>
    <property type="match status" value="1"/>
</dbReference>
<reference evidence="9 10" key="1">
    <citation type="journal article" date="2020" name="Fungal Divers.">
        <title>Resolving the Mortierellaceae phylogeny through synthesis of multi-gene phylogenetics and phylogenomics.</title>
        <authorList>
            <person name="Vandepol N."/>
            <person name="Liber J."/>
            <person name="Desiro A."/>
            <person name="Na H."/>
            <person name="Kennedy M."/>
            <person name="Barry K."/>
            <person name="Grigoriev I.V."/>
            <person name="Miller A.N."/>
            <person name="O'Donnell K."/>
            <person name="Stajich J.E."/>
            <person name="Bonito G."/>
        </authorList>
    </citation>
    <scope>NUCLEOTIDE SEQUENCE [LARGE SCALE GENOMIC DNA]</scope>
    <source>
        <strain evidence="9 10">AD045</strain>
    </source>
</reference>
<dbReference type="Proteomes" id="UP001194696">
    <property type="component" value="Unassembled WGS sequence"/>
</dbReference>
<keyword evidence="2 5" id="KW-0238">DNA-binding</keyword>
<feature type="region of interest" description="Disordered" evidence="7">
    <location>
        <begin position="1413"/>
        <end position="1437"/>
    </location>
</feature>
<evidence type="ECO:0000256" key="5">
    <source>
        <dbReference type="PROSITE-ProRule" id="PRU00108"/>
    </source>
</evidence>
<feature type="region of interest" description="Disordered" evidence="7">
    <location>
        <begin position="77"/>
        <end position="104"/>
    </location>
</feature>
<dbReference type="InterPro" id="IPR009057">
    <property type="entry name" value="Homeodomain-like_sf"/>
</dbReference>
<feature type="compositionally biased region" description="Polar residues" evidence="7">
    <location>
        <begin position="258"/>
        <end position="270"/>
    </location>
</feature>
<feature type="compositionally biased region" description="Low complexity" evidence="7">
    <location>
        <begin position="1197"/>
        <end position="1216"/>
    </location>
</feature>
<protein>
    <recommendedName>
        <fullName evidence="8">Homeobox domain-containing protein</fullName>
    </recommendedName>
</protein>
<feature type="region of interest" description="Disordered" evidence="7">
    <location>
        <begin position="315"/>
        <end position="342"/>
    </location>
</feature>
<feature type="compositionally biased region" description="Polar residues" evidence="7">
    <location>
        <begin position="1308"/>
        <end position="1325"/>
    </location>
</feature>
<gene>
    <name evidence="9" type="ORF">BGZ96_001585</name>
</gene>
<evidence type="ECO:0000313" key="9">
    <source>
        <dbReference type="EMBL" id="KAG0294212.1"/>
    </source>
</evidence>
<dbReference type="PANTHER" id="PTHR24323:SF7">
    <property type="entry name" value="HOMEOBOX DOMAIN-CONTAINING PROTEIN"/>
    <property type="match status" value="1"/>
</dbReference>
<evidence type="ECO:0000259" key="8">
    <source>
        <dbReference type="PROSITE" id="PS50071"/>
    </source>
</evidence>
<proteinExistence type="predicted"/>
<evidence type="ECO:0000256" key="3">
    <source>
        <dbReference type="ARBA" id="ARBA00023155"/>
    </source>
</evidence>
<feature type="region of interest" description="Disordered" evidence="7">
    <location>
        <begin position="1506"/>
        <end position="1580"/>
    </location>
</feature>
<feature type="region of interest" description="Disordered" evidence="7">
    <location>
        <begin position="763"/>
        <end position="792"/>
    </location>
</feature>
<dbReference type="PROSITE" id="PS50071">
    <property type="entry name" value="HOMEOBOX_2"/>
    <property type="match status" value="1"/>
</dbReference>
<dbReference type="Gene3D" id="1.10.10.60">
    <property type="entry name" value="Homeodomain-like"/>
    <property type="match status" value="1"/>
</dbReference>
<feature type="region of interest" description="Disordered" evidence="7">
    <location>
        <begin position="1197"/>
        <end position="1247"/>
    </location>
</feature>
<name>A0ABQ7K9G2_9FUNG</name>
<feature type="compositionally biased region" description="Polar residues" evidence="7">
    <location>
        <begin position="780"/>
        <end position="792"/>
    </location>
</feature>
<dbReference type="Pfam" id="PF00046">
    <property type="entry name" value="Homeodomain"/>
    <property type="match status" value="1"/>
</dbReference>
<feature type="compositionally biased region" description="Low complexity" evidence="7">
    <location>
        <begin position="611"/>
        <end position="624"/>
    </location>
</feature>
<accession>A0ABQ7K9G2</accession>
<comment type="subcellular location">
    <subcellularLocation>
        <location evidence="1 5 6">Nucleus</location>
    </subcellularLocation>
</comment>
<evidence type="ECO:0000256" key="2">
    <source>
        <dbReference type="ARBA" id="ARBA00023125"/>
    </source>
</evidence>
<feature type="compositionally biased region" description="Polar residues" evidence="7">
    <location>
        <begin position="330"/>
        <end position="342"/>
    </location>
</feature>
<feature type="compositionally biased region" description="Low complexity" evidence="7">
    <location>
        <begin position="1506"/>
        <end position="1539"/>
    </location>
</feature>
<evidence type="ECO:0000256" key="4">
    <source>
        <dbReference type="ARBA" id="ARBA00023242"/>
    </source>
</evidence>
<feature type="compositionally biased region" description="Polar residues" evidence="7">
    <location>
        <begin position="1540"/>
        <end position="1549"/>
    </location>
</feature>
<dbReference type="SMART" id="SM00389">
    <property type="entry name" value="HOX"/>
    <property type="match status" value="1"/>
</dbReference>
<feature type="region of interest" description="Disordered" evidence="7">
    <location>
        <begin position="1285"/>
        <end position="1325"/>
    </location>
</feature>
<feature type="compositionally biased region" description="Polar residues" evidence="7">
    <location>
        <begin position="1285"/>
        <end position="1300"/>
    </location>
</feature>
<evidence type="ECO:0000313" key="10">
    <source>
        <dbReference type="Proteomes" id="UP001194696"/>
    </source>
</evidence>
<feature type="compositionally biased region" description="Polar residues" evidence="7">
    <location>
        <begin position="695"/>
        <end position="704"/>
    </location>
</feature>
<feature type="compositionally biased region" description="Polar residues" evidence="7">
    <location>
        <begin position="1227"/>
        <end position="1239"/>
    </location>
</feature>
<feature type="domain" description="Homeobox" evidence="8">
    <location>
        <begin position="23"/>
        <end position="83"/>
    </location>
</feature>
<feature type="region of interest" description="Disordered" evidence="7">
    <location>
        <begin position="1"/>
        <end position="58"/>
    </location>
</feature>
<feature type="region of interest" description="Disordered" evidence="7">
    <location>
        <begin position="641"/>
        <end position="664"/>
    </location>
</feature>
<feature type="region of interest" description="Disordered" evidence="7">
    <location>
        <begin position="1131"/>
        <end position="1159"/>
    </location>
</feature>
<feature type="region of interest" description="Disordered" evidence="7">
    <location>
        <begin position="695"/>
        <end position="717"/>
    </location>
</feature>
<keyword evidence="4 5" id="KW-0539">Nucleus</keyword>
<feature type="compositionally biased region" description="Low complexity" evidence="7">
    <location>
        <begin position="1375"/>
        <end position="1399"/>
    </location>
</feature>
<organism evidence="9 10">
    <name type="scientific">Linnemannia gamsii</name>
    <dbReference type="NCBI Taxonomy" id="64522"/>
    <lineage>
        <taxon>Eukaryota</taxon>
        <taxon>Fungi</taxon>
        <taxon>Fungi incertae sedis</taxon>
        <taxon>Mucoromycota</taxon>
        <taxon>Mortierellomycotina</taxon>
        <taxon>Mortierellomycetes</taxon>
        <taxon>Mortierellales</taxon>
        <taxon>Mortierellaceae</taxon>
        <taxon>Linnemannia</taxon>
    </lineage>
</organism>
<feature type="region of interest" description="Disordered" evidence="7">
    <location>
        <begin position="602"/>
        <end position="624"/>
    </location>
</feature>
<evidence type="ECO:0000256" key="7">
    <source>
        <dbReference type="SAM" id="MobiDB-lite"/>
    </source>
</evidence>
<feature type="region of interest" description="Disordered" evidence="7">
    <location>
        <begin position="258"/>
        <end position="285"/>
    </location>
</feature>
<keyword evidence="3 5" id="KW-0371">Homeobox</keyword>
<sequence>MTESSSLEHQSPHGELRTAFYNPYDIKRRKRTSRSQFKTLERAFIENPKPNGSTRQQLAQRLSMTPREIQVWFQNRRAKNKQANTAGHQANPNLGTDDQQVEDDLGPEGDLLLGPDESGPIEGDFPGVPPLTLTVESSNTLGEPLTIKRTQATRSESVTSDYTSSVLSIESLAVKADTTHSQDPSEGKGSTLDAELWRRSQMWSVSGAHHPLPNLQSRLAASVDPFSPPLLSALGPTAPQHIDQPRFVDTPVVTRDNLSTGTLQKSQAANSPRRRNSKTITFQGLPSTVPTMPIIHRRPSTLSLLRRMSMPATIHVSSDQPGSIWGGQHPSPSTDDLQQSIHHQRSHPYTITNTSHSSTQPLPFHPPFSPQPHLSRIAPSIDTLTAITASTTAATTATTATMGGTHLSSAVFGSMAFSGDTRGHARTYPLSRRVSIHETSFSSSHQSSKHKAVHSLDGLSSTSTLDGVDHMEFSVAPIEVQSKRRKSVSKHFRSSGGSPMAGIHVFDTSGGIVHADTPSSFSESPTSVNVPSFTFSPPEQQPRSTGNHIVGHTTSTTNPHTQIEGPEVLDSGTGVVWMGGAGAAQQSPLNGEPVNMTDSFTTTENGGNFGASVASSSQQTSSPTMVSVGGLSLVQQPHILAGQGMTPTPSSMATAGEASPLGSLDLLKGRRRSSLKSTPRNKSQSGVRVQFDIQHSSTGPSVSASVGPDSSAPPLQQGSYVVAENISQDTWINMAMQQQRPPAGKISAANLVESLPTALLNPVVQKNSSSSPHIPDASGRSGQATTLPTSPLSMSISAEPEFSNQGSVVYWPTATDLDQVGCSGPDSPALDSALLQDAQHIRRNSCPPGFIECFNKGLQIIPDPSSSSSQSPVNQGDIAVFHLQQELEHRLQLQQQQQQFQQQQLQLHFRQQRQQQLQQQLQQQQYHQQFFFPVQEIQTTSAAPSSSPLTMAPTTNVDTFPRQEQPFGVAFPEGHVAEHGEQGFGLSVPMDSLADPDHETAGSDMDSQEWRRTLPSASGHRLSPTDPYHLPQLQTPRLLAQQQHQIEQLPWSRTRAAYSVRPARSRLSLPVNLQDTCGRRYSEPGSLSGTLTQTVPLFDGDNLSSSTTSTSVFQWQSSQDASSEAKFFANGSHLPPKFEETPLSTSLHPLDASASDGTDLDQSSLLIPDYVSSSHIAVTPALGQHIPVHSFPAAMTASPASSISSSPSPSSSPVASRDIREFPYGNTALSSPRSENGPTTYGGPSPPVWGTPSSVAMAVALSPSIEAPLLMRAHSLDSLMVQPSNMRESPTMSVDPNASLASPRRHSQGPSSSLSAEQGHQTHSPLSQIPRQDFLQTQQSYFPSPILSPPPAPSLPNTFKTPLGVHPLDEHDQHQQQQQHQQQLQHQQRRQQQQQHSLQQGLAWNAALPTIFQSPEPVSPHAIQRQQSDPLSQGSPTIVMPHEGFEQTIDWEQNLAAMNHFAILQQKLPRTRQQQQHQLQLQQQETQQSLHLHSLSTNQQLHLQQLQQQHQQLHQQHQQSQLQQSPQPQLQAPTLQQHQYEQPSQERPQSTLPPLLLAPEPSSGSLTQSFAPEPPSTIPSFKDAKEFEEYKHQQFILEHQRLQQRQELELLNDQKETKFEQENLESQGDFATLQGKLQQQASKSVSTSASVTTMAGLLSGHVAIAAAQAPSLSLSSPELKEF</sequence>
<feature type="compositionally biased region" description="Polar residues" evidence="7">
    <location>
        <begin position="81"/>
        <end position="98"/>
    </location>
</feature>
<feature type="region of interest" description="Disordered" evidence="7">
    <location>
        <begin position="517"/>
        <end position="565"/>
    </location>
</feature>
<evidence type="ECO:0000256" key="1">
    <source>
        <dbReference type="ARBA" id="ARBA00004123"/>
    </source>
</evidence>
<evidence type="ECO:0000256" key="6">
    <source>
        <dbReference type="RuleBase" id="RU000682"/>
    </source>
</evidence>
<feature type="DNA-binding region" description="Homeobox" evidence="5">
    <location>
        <begin position="25"/>
        <end position="84"/>
    </location>
</feature>
<feature type="compositionally biased region" description="Polar residues" evidence="7">
    <location>
        <begin position="1424"/>
        <end position="1436"/>
    </location>
</feature>
<dbReference type="EMBL" id="JAAAIM010000127">
    <property type="protein sequence ID" value="KAG0294212.1"/>
    <property type="molecule type" value="Genomic_DNA"/>
</dbReference>